<dbReference type="STRING" id="228230.RMCC_0476"/>
<sequence length="150" mass="16031">MSVAASADPSPIGYVIECRGAWVRAQIRSVASVISVTGGLDGANVEAVLGHLSRFTTLGSPLIVDVDSADIGDSAAFEHLLATFGAQCRRHSIEWVLVAKADRCHLSPTDEQHVLHADSVAEGLQHFVWASHARRNIPQARKTRGSGRGR</sequence>
<evidence type="ECO:0000259" key="1">
    <source>
        <dbReference type="Pfam" id="PF01740"/>
    </source>
</evidence>
<comment type="caution">
    <text evidence="2">The sequence shown here is derived from an EMBL/GenBank/DDBJ whole genome shotgun (WGS) entry which is preliminary data.</text>
</comment>
<feature type="domain" description="STAS" evidence="1">
    <location>
        <begin position="25"/>
        <end position="99"/>
    </location>
</feature>
<dbReference type="OrthoDB" id="3697150at2"/>
<organism evidence="2 3">
    <name type="scientific">Mycolicibacterium canariasense</name>
    <name type="common">Mycobacterium canariasense</name>
    <dbReference type="NCBI Taxonomy" id="228230"/>
    <lineage>
        <taxon>Bacteria</taxon>
        <taxon>Bacillati</taxon>
        <taxon>Actinomycetota</taxon>
        <taxon>Actinomycetes</taxon>
        <taxon>Mycobacteriales</taxon>
        <taxon>Mycobacteriaceae</taxon>
        <taxon>Mycolicibacterium</taxon>
    </lineage>
</organism>
<keyword evidence="3" id="KW-1185">Reference proteome</keyword>
<protein>
    <submittedName>
        <fullName evidence="2">STAS domain-containing protein</fullName>
    </submittedName>
</protein>
<accession>A0A124E1F8</accession>
<dbReference type="RefSeq" id="WP_131805193.1">
    <property type="nucleotide sequence ID" value="NZ_BCSY01000011.1"/>
</dbReference>
<dbReference type="Proteomes" id="UP000069443">
    <property type="component" value="Unassembled WGS sequence"/>
</dbReference>
<proteinExistence type="predicted"/>
<reference evidence="3" key="1">
    <citation type="journal article" date="2016" name="Genome Announc.">
        <title>Draft Genome Sequences of Five Rapidly Growing Mycobacterium Species, M. thermoresistibile, M. fortuitum subsp. acetamidolyticum, M. canariasense, M. brisbanense, and M. novocastrense.</title>
        <authorList>
            <person name="Katahira K."/>
            <person name="Ogura Y."/>
            <person name="Gotoh Y."/>
            <person name="Hayashi T."/>
        </authorList>
    </citation>
    <scope>NUCLEOTIDE SEQUENCE [LARGE SCALE GENOMIC DNA]</scope>
    <source>
        <strain evidence="3">JCM15298</strain>
    </source>
</reference>
<name>A0A124E1F8_MYCCR</name>
<dbReference type="InterPro" id="IPR002645">
    <property type="entry name" value="STAS_dom"/>
</dbReference>
<dbReference type="AlphaFoldDB" id="A0A124E1F8"/>
<evidence type="ECO:0000313" key="2">
    <source>
        <dbReference type="EMBL" id="GAS93510.1"/>
    </source>
</evidence>
<reference evidence="3" key="2">
    <citation type="submission" date="2016-02" db="EMBL/GenBank/DDBJ databases">
        <title>Draft genome sequence of five rapidly growing Mycobacterium species.</title>
        <authorList>
            <person name="Katahira K."/>
            <person name="Gotou Y."/>
            <person name="Iida K."/>
            <person name="Ogura Y."/>
            <person name="Hayashi T."/>
        </authorList>
    </citation>
    <scope>NUCLEOTIDE SEQUENCE [LARGE SCALE GENOMIC DNA]</scope>
    <source>
        <strain evidence="3">JCM15298</strain>
    </source>
</reference>
<gene>
    <name evidence="2" type="ORF">RMCC_0476</name>
</gene>
<dbReference type="EMBL" id="BCSY01000011">
    <property type="protein sequence ID" value="GAS93510.1"/>
    <property type="molecule type" value="Genomic_DNA"/>
</dbReference>
<evidence type="ECO:0000313" key="3">
    <source>
        <dbReference type="Proteomes" id="UP000069443"/>
    </source>
</evidence>
<dbReference type="Pfam" id="PF01740">
    <property type="entry name" value="STAS"/>
    <property type="match status" value="1"/>
</dbReference>